<sequence>MIREIAYDDVKDSLKTGDLILFHGVQRTSKLIELIEWSFWSHVGMVVLPKDIGMTGKEPLFWESTASGDGLTDYLSGKPKENGPMLVSLHDRIQVDVNQHYDTHFLVKYLNRSLKQPELEQLKDFMYKVHDRGFPNAENALKYYIEGRSFNKPAPDKEVFCSELTAETFMAMGFISTEYVANGYCPDDFNKGDNIPSLQPFHFIDGARLNK</sequence>
<dbReference type="HOGENOM" id="CLU_1303276_0_0_9"/>
<dbReference type="STRING" id="768704.Desmer_2943"/>
<dbReference type="eggNOG" id="ENOG5032VSY">
    <property type="taxonomic scope" value="Bacteria"/>
</dbReference>
<gene>
    <name evidence="1" type="ordered locus">Desmer_2943</name>
</gene>
<dbReference type="KEGG" id="dmi:Desmer_2943"/>
<name>J7ISL1_DESMD</name>
<keyword evidence="2" id="KW-1185">Reference proteome</keyword>
<proteinExistence type="predicted"/>
<reference evidence="1 2" key="1">
    <citation type="journal article" date="2012" name="J. Bacteriol.">
        <title>Complete genome sequences of Desulfosporosinus orientis DSM765T, Desulfosporosinus youngiae DSM17734T, Desulfosporosinus meridiei DSM13257T, and Desulfosporosinus acidiphilus DSM22704T.</title>
        <authorList>
            <person name="Pester M."/>
            <person name="Brambilla E."/>
            <person name="Alazard D."/>
            <person name="Rattei T."/>
            <person name="Weinmaier T."/>
            <person name="Han J."/>
            <person name="Lucas S."/>
            <person name="Lapidus A."/>
            <person name="Cheng J.F."/>
            <person name="Goodwin L."/>
            <person name="Pitluck S."/>
            <person name="Peters L."/>
            <person name="Ovchinnikova G."/>
            <person name="Teshima H."/>
            <person name="Detter J.C."/>
            <person name="Han C.S."/>
            <person name="Tapia R."/>
            <person name="Land M.L."/>
            <person name="Hauser L."/>
            <person name="Kyrpides N.C."/>
            <person name="Ivanova N.N."/>
            <person name="Pagani I."/>
            <person name="Huntmann M."/>
            <person name="Wei C.L."/>
            <person name="Davenport K.W."/>
            <person name="Daligault H."/>
            <person name="Chain P.S."/>
            <person name="Chen A."/>
            <person name="Mavromatis K."/>
            <person name="Markowitz V."/>
            <person name="Szeto E."/>
            <person name="Mikhailova N."/>
            <person name="Pati A."/>
            <person name="Wagner M."/>
            <person name="Woyke T."/>
            <person name="Ollivier B."/>
            <person name="Klenk H.P."/>
            <person name="Spring S."/>
            <person name="Loy A."/>
        </authorList>
    </citation>
    <scope>NUCLEOTIDE SEQUENCE [LARGE SCALE GENOMIC DNA]</scope>
    <source>
        <strain evidence="2">ATCC BAA-275 / DSM 13257 / NCIMB 13706 / S10</strain>
    </source>
</reference>
<dbReference type="SUPFAM" id="SSF54001">
    <property type="entry name" value="Cysteine proteinases"/>
    <property type="match status" value="1"/>
</dbReference>
<dbReference type="Gene3D" id="3.90.1720.10">
    <property type="entry name" value="endopeptidase domain like (from Nostoc punctiforme)"/>
    <property type="match status" value="1"/>
</dbReference>
<evidence type="ECO:0008006" key="3">
    <source>
        <dbReference type="Google" id="ProtNLM"/>
    </source>
</evidence>
<evidence type="ECO:0000313" key="2">
    <source>
        <dbReference type="Proteomes" id="UP000005262"/>
    </source>
</evidence>
<protein>
    <recommendedName>
        <fullName evidence="3">Permuted papain-like amidase enzyme, YaeF/YiiX, C92 family</fullName>
    </recommendedName>
</protein>
<accession>J7ISL1</accession>
<dbReference type="AlphaFoldDB" id="J7ISL1"/>
<evidence type="ECO:0000313" key="1">
    <source>
        <dbReference type="EMBL" id="AFQ44832.1"/>
    </source>
</evidence>
<dbReference type="InterPro" id="IPR038765">
    <property type="entry name" value="Papain-like_cys_pep_sf"/>
</dbReference>
<dbReference type="RefSeq" id="WP_014903745.1">
    <property type="nucleotide sequence ID" value="NC_018515.1"/>
</dbReference>
<reference evidence="2" key="2">
    <citation type="submission" date="2012-08" db="EMBL/GenBank/DDBJ databases">
        <title>Finished genome of Desulfosporosinus meridiei DSM 13257.</title>
        <authorList>
            <person name="Huntemann M."/>
            <person name="Wei C.-L."/>
            <person name="Han J."/>
            <person name="Detter J.C."/>
            <person name="Han C."/>
            <person name="Davenport K."/>
            <person name="Daligault H."/>
            <person name="Erkkila T."/>
            <person name="Gu W."/>
            <person name="Munk A.C.C."/>
            <person name="Teshima H."/>
            <person name="Xu Y."/>
            <person name="Chain P."/>
            <person name="Tapia R."/>
            <person name="Chen A."/>
            <person name="Krypides N."/>
            <person name="Mavromatis K."/>
            <person name="Markowitz V."/>
            <person name="Szeto E."/>
            <person name="Ivanova N."/>
            <person name="Mikhailova N."/>
            <person name="Ovchinnikova G."/>
            <person name="Pagani I."/>
            <person name="Pati A."/>
            <person name="Goodwin L."/>
            <person name="Peters L."/>
            <person name="Pitluck S."/>
            <person name="Woyke T."/>
            <person name="Pester M."/>
            <person name="Spring S."/>
            <person name="Ollivier B."/>
            <person name="Rattei T."/>
            <person name="Klenk H.-P."/>
            <person name="Wagner M."/>
            <person name="Loy A."/>
        </authorList>
    </citation>
    <scope>NUCLEOTIDE SEQUENCE [LARGE SCALE GENOMIC DNA]</scope>
    <source>
        <strain evidence="2">ATCC BAA-275 / DSM 13257 / NCIMB 13706 / S10</strain>
    </source>
</reference>
<organism evidence="1 2">
    <name type="scientific">Desulfosporosinus meridiei (strain ATCC BAA-275 / DSM 13257 / KCTC 12902 / NCIMB 13706 / S10)</name>
    <dbReference type="NCBI Taxonomy" id="768704"/>
    <lineage>
        <taxon>Bacteria</taxon>
        <taxon>Bacillati</taxon>
        <taxon>Bacillota</taxon>
        <taxon>Clostridia</taxon>
        <taxon>Eubacteriales</taxon>
        <taxon>Desulfitobacteriaceae</taxon>
        <taxon>Desulfosporosinus</taxon>
    </lineage>
</organism>
<dbReference type="EMBL" id="CP003629">
    <property type="protein sequence ID" value="AFQ44832.1"/>
    <property type="molecule type" value="Genomic_DNA"/>
</dbReference>
<dbReference type="Proteomes" id="UP000005262">
    <property type="component" value="Chromosome"/>
</dbReference>